<accession>A0ACD4DDC5</accession>
<keyword evidence="2" id="KW-1185">Reference proteome</keyword>
<organism evidence="1 2">
    <name type="scientific">Rhodococcus sacchari</name>
    <dbReference type="NCBI Taxonomy" id="2962047"/>
    <lineage>
        <taxon>Bacteria</taxon>
        <taxon>Bacillati</taxon>
        <taxon>Actinomycetota</taxon>
        <taxon>Actinomycetes</taxon>
        <taxon>Mycobacteriales</taxon>
        <taxon>Nocardiaceae</taxon>
        <taxon>Rhodococcus</taxon>
    </lineage>
</organism>
<gene>
    <name evidence="1" type="ORF">OED52_15300</name>
</gene>
<name>A0ACD4DDC5_9NOCA</name>
<evidence type="ECO:0000313" key="2">
    <source>
        <dbReference type="Proteomes" id="UP001156484"/>
    </source>
</evidence>
<evidence type="ECO:0000313" key="1">
    <source>
        <dbReference type="EMBL" id="UYP18026.1"/>
    </source>
</evidence>
<reference evidence="1" key="1">
    <citation type="submission" date="2022-10" db="EMBL/GenBank/DDBJ databases">
        <title>Rhodococcus ferula Z13 complete genome.</title>
        <authorList>
            <person name="Long X."/>
            <person name="Zang M."/>
        </authorList>
    </citation>
    <scope>NUCLEOTIDE SEQUENCE</scope>
    <source>
        <strain evidence="1">Z13</strain>
    </source>
</reference>
<sequence length="1789" mass="191295">MNQIRWITAEYGFGPGDVVLQKTPFTFDVSVWELFGTLAVGASLVVAAPDGHRDPVYLGRVIRERGVTATSFVPSMLAVFATSVSREDCVSLRTVLVAGEAFPMSVAEQFARVSDAELHNLYGPTEATVHATARAVAGVVGGSVPMGVPVWNTGAYVLDGRLRPVPVGVTGELYLSGVQLARGYVARPDLTAERFVASPFGSGERLYRTGDLVRWTGDGELEYIGRTDFQVKLRGLRIELGEIETALLEHTAVSQVVAAVRRDQLIAYVVPAPDQTFDRATAQSVLGASLPRYMVPEQFVVLDEFPLNASGKLDRKALPDPVFEVREFRAPSTPVEETVAGVFAEVLGVERVGVDDDFFALGGNSLVAMRLTARLGAALDTAVPVRLLFEASTVSALAARVESEIGAGGHMSLTDWQETDGTPATLAQVESGLVQLVEPVPAETVELPSVPVHPEFALLSLAQQRMWFLNRLNPESAANNIPVAIRLSGNLDVAALQAAVADVLARQESLRTVYPELDGVGYQQVLPAAEVVPDLTPVPVAEEDLFAEAAAVVGVGFDVTVEVPFRVRLFAVSESEHVLVLVVHHIAADGFSMGPLTRDLVTAYASRVAGEAPAWAPLEVQYADFAIWQREVLGSEDDPQSLISAQIGFWTKTLAGVPDRLDLPADRPRPRVMSHRGASHRFTIDPGLRSAVTDLAHRTSATEFMVVHAALSVLLARLANADDIAIGTPVAGRGEAALDDLVGMFVNTLVLRTQVDAGESFEGLLSRVRGADLEAFGHADVPFERLVEILDPERSQARTPLFQVMLAFQNLGQSALELPGLTVSGVDVDTATAKFDLSWTFVEGSGGAYLVDLNYATDLFDEDTVVSFAERFVRVLEAVTSEPSAVVGDIEILGDAERSRVLETWNATDADGIGGGLLLDEFFEQVRRSPDAVAVVFEGESLTYGEFASRVNRLARHLISLGVGPESTVALAMRRSTELLVGMYAVLAAGGAYVPIDPDQPAERNAYLFEVAAPAVVLTTERDGVAVPGQGSVPGVAIDSLDLSAVSAEAVTDVDRIAPLRAENTAYVLFTSGSTGRPKGVAVPHASVVNLLAWAQATYPLSQIDAVLHKAPITFDASVWELFWPLQVGARLVVAAPEGHRDPVYLARVIAEQSVTWVQFVPSLLDVFVAEVDPVACGSVRWVFAGGEELPAATAVRVRRVLPAARVVNVYGPAESTVNATFFEVPGAVEGTSVPIGSPVSGVRACVLDGRLHPVPVGVVGELYLAGVQLARGYHGRAGLTAERFVADPFGAGERLYRTGDLVVRRADGVLRYVGRADFQVKLRGQRLELGEVEAVLRGQPGVEVVVAVVHRDAVRGEQLVAYVVPAAGAVVDVDAVRSAVAGSLPSYMVPSVLVVLEELPLNASGKVDRRALPEPVFEVREFRAPSTPVEEIVAGVFAEVLGVERVGADDDFFALGGNSLLAVRLVSTLERKLAVPVPVGDIFRVSDVAGLAAELEGRRRVSAVVGATEALDSVDREEVDMYGVLLPLRKGNPDREALFCVHPVQGLSWSYAGLVPHVDPEIGIYGLQSPAATEPDYRAVSIRRMASRYVEEIKQVQKHGPYHLVGWSLGGVIAHEIAVQLQELGDEVAALVLLDSYLDVDKEATYLELNAAFGISVSDFVSPSGTSDALDEFHRRVVEFVGESLAPSLQQLRGLTSAAVEAARLIDEHAPRVFSGNMVYFAAQEQGEDPSGARQWRPHVDGTIDIVPLPFTHGELGTPRALGIVGDAVNGVLTGKEVSKWDGRPTQE</sequence>
<proteinExistence type="predicted"/>
<dbReference type="Proteomes" id="UP001156484">
    <property type="component" value="Chromosome"/>
</dbReference>
<protein>
    <submittedName>
        <fullName evidence="1">Amino acid adenylation domain-containing protein</fullName>
    </submittedName>
</protein>
<dbReference type="EMBL" id="CP107551">
    <property type="protein sequence ID" value="UYP18026.1"/>
    <property type="molecule type" value="Genomic_DNA"/>
</dbReference>